<dbReference type="InterPro" id="IPR043764">
    <property type="entry name" value="DUF5710"/>
</dbReference>
<evidence type="ECO:0000259" key="1">
    <source>
        <dbReference type="Pfam" id="PF18974"/>
    </source>
</evidence>
<evidence type="ECO:0000313" key="2">
    <source>
        <dbReference type="EMBL" id="WAR43770.1"/>
    </source>
</evidence>
<evidence type="ECO:0000313" key="3">
    <source>
        <dbReference type="Proteomes" id="UP001162780"/>
    </source>
</evidence>
<organism evidence="2 3">
    <name type="scientific">Methylomonas rapida</name>
    <dbReference type="NCBI Taxonomy" id="2963939"/>
    <lineage>
        <taxon>Bacteria</taxon>
        <taxon>Pseudomonadati</taxon>
        <taxon>Pseudomonadota</taxon>
        <taxon>Gammaproteobacteria</taxon>
        <taxon>Methylococcales</taxon>
        <taxon>Methylococcaceae</taxon>
        <taxon>Methylomonas</taxon>
    </lineage>
</organism>
<proteinExistence type="predicted"/>
<accession>A0ABY7GEQ8</accession>
<dbReference type="RefSeq" id="WP_255188757.1">
    <property type="nucleotide sequence ID" value="NZ_CP113517.1"/>
</dbReference>
<dbReference type="Proteomes" id="UP001162780">
    <property type="component" value="Chromosome"/>
</dbReference>
<dbReference type="EMBL" id="CP113517">
    <property type="protein sequence ID" value="WAR43770.1"/>
    <property type="molecule type" value="Genomic_DNA"/>
</dbReference>
<feature type="domain" description="DUF5710" evidence="1">
    <location>
        <begin position="5"/>
        <end position="46"/>
    </location>
</feature>
<name>A0ABY7GEQ8_9GAMM</name>
<protein>
    <submittedName>
        <fullName evidence="2">DUF5710 domain-containing protein</fullName>
    </submittedName>
</protein>
<gene>
    <name evidence="2" type="ORF">NM686_015485</name>
</gene>
<dbReference type="Pfam" id="PF18974">
    <property type="entry name" value="DUF5710"/>
    <property type="match status" value="1"/>
</dbReference>
<keyword evidence="3" id="KW-1185">Reference proteome</keyword>
<reference evidence="2" key="1">
    <citation type="submission" date="2022-11" db="EMBL/GenBank/DDBJ databases">
        <title>Methylomonas rapida sp. nov., Carotenoid-Producing Obligate Methanotrophs with High Growth Characteristics and Biotechnological Potential.</title>
        <authorList>
            <person name="Tikhonova E.N."/>
            <person name="Suleimanov R.Z."/>
            <person name="Miroshnikov K."/>
            <person name="Oshkin I.Y."/>
            <person name="Belova S.E."/>
            <person name="Danilova O.V."/>
            <person name="Ashikhmin A."/>
            <person name="Konopkin A."/>
            <person name="But S.Y."/>
            <person name="Khmelenina V.N."/>
            <person name="Kuznetsov N."/>
            <person name="Pimenov N.V."/>
            <person name="Dedysh S.N."/>
        </authorList>
    </citation>
    <scope>NUCLEOTIDE SEQUENCE</scope>
    <source>
        <strain evidence="2">MP1</strain>
    </source>
</reference>
<sequence length="99" mass="10554">MADSKTYLNVPYAQKDAAKALGARWDAAAKKWYVPAGKDIAPFAQWQMDTMALAEISAAANPGQASPSRHSIVTNGSGVFTYPGIANFTAYTGNEAPWD</sequence>